<evidence type="ECO:0000313" key="4">
    <source>
        <dbReference type="EMBL" id="KAJ8888189.1"/>
    </source>
</evidence>
<dbReference type="PROSITE" id="PS51253">
    <property type="entry name" value="HTH_CENPB"/>
    <property type="match status" value="1"/>
</dbReference>
<reference evidence="4 5" key="1">
    <citation type="submission" date="2023-02" db="EMBL/GenBank/DDBJ databases">
        <title>LHISI_Scaffold_Assembly.</title>
        <authorList>
            <person name="Stuart O.P."/>
            <person name="Cleave R."/>
            <person name="Magrath M.J.L."/>
            <person name="Mikheyev A.S."/>
        </authorList>
    </citation>
    <scope>NUCLEOTIDE SEQUENCE [LARGE SCALE GENOMIC DNA]</scope>
    <source>
        <strain evidence="4">Daus_M_001</strain>
        <tissue evidence="4">Leg muscle</tissue>
    </source>
</reference>
<comment type="caution">
    <text evidence="4">The sequence shown here is derived from an EMBL/GenBank/DDBJ whole genome shotgun (WGS) entry which is preliminary data.</text>
</comment>
<dbReference type="InterPro" id="IPR009057">
    <property type="entry name" value="Homeodomain-like_sf"/>
</dbReference>
<evidence type="ECO:0000256" key="1">
    <source>
        <dbReference type="ARBA" id="ARBA00004123"/>
    </source>
</evidence>
<dbReference type="Pfam" id="PF03221">
    <property type="entry name" value="HTH_Tnp_Tc5"/>
    <property type="match status" value="1"/>
</dbReference>
<dbReference type="SUPFAM" id="SSF46689">
    <property type="entry name" value="Homeodomain-like"/>
    <property type="match status" value="1"/>
</dbReference>
<keyword evidence="2" id="KW-0238">DNA-binding</keyword>
<protein>
    <recommendedName>
        <fullName evidence="3">HTH CENPB-type domain-containing protein</fullName>
    </recommendedName>
</protein>
<evidence type="ECO:0000313" key="5">
    <source>
        <dbReference type="Proteomes" id="UP001159363"/>
    </source>
</evidence>
<organism evidence="4 5">
    <name type="scientific">Dryococelus australis</name>
    <dbReference type="NCBI Taxonomy" id="614101"/>
    <lineage>
        <taxon>Eukaryota</taxon>
        <taxon>Metazoa</taxon>
        <taxon>Ecdysozoa</taxon>
        <taxon>Arthropoda</taxon>
        <taxon>Hexapoda</taxon>
        <taxon>Insecta</taxon>
        <taxon>Pterygota</taxon>
        <taxon>Neoptera</taxon>
        <taxon>Polyneoptera</taxon>
        <taxon>Phasmatodea</taxon>
        <taxon>Verophasmatodea</taxon>
        <taxon>Anareolatae</taxon>
        <taxon>Phasmatidae</taxon>
        <taxon>Eurycanthinae</taxon>
        <taxon>Dryococelus</taxon>
    </lineage>
</organism>
<evidence type="ECO:0000259" key="3">
    <source>
        <dbReference type="PROSITE" id="PS51253"/>
    </source>
</evidence>
<dbReference type="Proteomes" id="UP001159363">
    <property type="component" value="Chromosome 3"/>
</dbReference>
<sequence>MVRNYKRKTKRGLQYTQDNIQEAKLEINAGHCNIYSPSKRFKIPYTTLLYKLKGVRAVKNRSQGKATSIPEEAEKRLAECIKTMDKWGFGITRREMLELVGSYVQRNKSDTSFKDGTPGEDWLLDFKKRHNLSIIKPQAVEYARKSVLAPFVINHYFDVPEKVLSDNDIEDKSHNIYHLDETSFCTDPSKSKVVGEKNSPSTRINGWHHQRRDSQIHPMLQQRMVGLKLMSSTTTKNAFIPHALHEGPILLLYGGHTTHVDNRVIYLAIENKIIIVKLPPHTSHLLQLLDLSTFKQLKEDWDAKLVAWQRQHIGVRLPKRTFSALMDTA</sequence>
<feature type="domain" description="HTH CENPB-type" evidence="3">
    <location>
        <begin position="61"/>
        <end position="136"/>
    </location>
</feature>
<name>A0ABQ9HVS8_9NEOP</name>
<accession>A0ABQ9HVS8</accession>
<proteinExistence type="predicted"/>
<keyword evidence="5" id="KW-1185">Reference proteome</keyword>
<dbReference type="InterPro" id="IPR006600">
    <property type="entry name" value="HTH_CenpB_DNA-bd_dom"/>
</dbReference>
<comment type="subcellular location">
    <subcellularLocation>
        <location evidence="1">Nucleus</location>
    </subcellularLocation>
</comment>
<evidence type="ECO:0000256" key="2">
    <source>
        <dbReference type="ARBA" id="ARBA00023125"/>
    </source>
</evidence>
<dbReference type="PANTHER" id="PTHR19303:SF74">
    <property type="entry name" value="POGO TRANSPOSABLE ELEMENT WITH KRAB DOMAIN"/>
    <property type="match status" value="1"/>
</dbReference>
<dbReference type="InterPro" id="IPR050863">
    <property type="entry name" value="CenT-Element_Derived"/>
</dbReference>
<dbReference type="EMBL" id="JARBHB010000003">
    <property type="protein sequence ID" value="KAJ8888189.1"/>
    <property type="molecule type" value="Genomic_DNA"/>
</dbReference>
<gene>
    <name evidence="4" type="ORF">PR048_007676</name>
</gene>
<dbReference type="PANTHER" id="PTHR19303">
    <property type="entry name" value="TRANSPOSON"/>
    <property type="match status" value="1"/>
</dbReference>